<dbReference type="PROSITE" id="PS50156">
    <property type="entry name" value="SSD"/>
    <property type="match status" value="2"/>
</dbReference>
<organism evidence="8 9">
    <name type="scientific">Liquorilactobacillus aquaticus DSM 21051</name>
    <dbReference type="NCBI Taxonomy" id="1423725"/>
    <lineage>
        <taxon>Bacteria</taxon>
        <taxon>Bacillati</taxon>
        <taxon>Bacillota</taxon>
        <taxon>Bacilli</taxon>
        <taxon>Lactobacillales</taxon>
        <taxon>Lactobacillaceae</taxon>
        <taxon>Liquorilactobacillus</taxon>
    </lineage>
</organism>
<feature type="domain" description="SSD" evidence="7">
    <location>
        <begin position="241"/>
        <end position="330"/>
    </location>
</feature>
<keyword evidence="3 6" id="KW-0812">Transmembrane</keyword>
<evidence type="ECO:0000256" key="3">
    <source>
        <dbReference type="ARBA" id="ARBA00022692"/>
    </source>
</evidence>
<name>A0A0R2D6M0_9LACO</name>
<comment type="subcellular location">
    <subcellularLocation>
        <location evidence="1">Cell membrane</location>
        <topology evidence="1">Multi-pass membrane protein</topology>
    </subcellularLocation>
</comment>
<accession>A0A0R2D6M0</accession>
<feature type="transmembrane region" description="Helical" evidence="6">
    <location>
        <begin position="658"/>
        <end position="680"/>
    </location>
</feature>
<dbReference type="RefSeq" id="WP_057876128.1">
    <property type="nucleotide sequence ID" value="NZ_AYZD01000017.1"/>
</dbReference>
<feature type="domain" description="SSD" evidence="7">
    <location>
        <begin position="518"/>
        <end position="687"/>
    </location>
</feature>
<keyword evidence="5 6" id="KW-0472">Membrane</keyword>
<evidence type="ECO:0000256" key="4">
    <source>
        <dbReference type="ARBA" id="ARBA00022989"/>
    </source>
</evidence>
<dbReference type="InterPro" id="IPR004869">
    <property type="entry name" value="MMPL_dom"/>
</dbReference>
<reference evidence="8 9" key="1">
    <citation type="journal article" date="2015" name="Genome Announc.">
        <title>Expanding the biotechnology potential of lactobacilli through comparative genomics of 213 strains and associated genera.</title>
        <authorList>
            <person name="Sun Z."/>
            <person name="Harris H.M."/>
            <person name="McCann A."/>
            <person name="Guo C."/>
            <person name="Argimon S."/>
            <person name="Zhang W."/>
            <person name="Yang X."/>
            <person name="Jeffery I.B."/>
            <person name="Cooney J.C."/>
            <person name="Kagawa T.F."/>
            <person name="Liu W."/>
            <person name="Song Y."/>
            <person name="Salvetti E."/>
            <person name="Wrobel A."/>
            <person name="Rasinkangas P."/>
            <person name="Parkhill J."/>
            <person name="Rea M.C."/>
            <person name="O'Sullivan O."/>
            <person name="Ritari J."/>
            <person name="Douillard F.P."/>
            <person name="Paul Ross R."/>
            <person name="Yang R."/>
            <person name="Briner A.E."/>
            <person name="Felis G.E."/>
            <person name="de Vos W.M."/>
            <person name="Barrangou R."/>
            <person name="Klaenhammer T.R."/>
            <person name="Caufield P.W."/>
            <person name="Cui Y."/>
            <person name="Zhang H."/>
            <person name="O'Toole P.W."/>
        </authorList>
    </citation>
    <scope>NUCLEOTIDE SEQUENCE [LARGE SCALE GENOMIC DNA]</scope>
    <source>
        <strain evidence="8 9">DSM 21051</strain>
    </source>
</reference>
<dbReference type="Proteomes" id="UP000051015">
    <property type="component" value="Unassembled WGS sequence"/>
</dbReference>
<dbReference type="SUPFAM" id="SSF82866">
    <property type="entry name" value="Multidrug efflux transporter AcrB transmembrane domain"/>
    <property type="match status" value="2"/>
</dbReference>
<feature type="transmembrane region" description="Helical" evidence="6">
    <location>
        <begin position="546"/>
        <end position="566"/>
    </location>
</feature>
<feature type="transmembrane region" description="Helical" evidence="6">
    <location>
        <begin position="356"/>
        <end position="376"/>
    </location>
</feature>
<feature type="transmembrane region" description="Helical" evidence="6">
    <location>
        <begin position="633"/>
        <end position="652"/>
    </location>
</feature>
<evidence type="ECO:0000256" key="2">
    <source>
        <dbReference type="ARBA" id="ARBA00022475"/>
    </source>
</evidence>
<dbReference type="EMBL" id="AYZD01000017">
    <property type="protein sequence ID" value="KRM96054.1"/>
    <property type="molecule type" value="Genomic_DNA"/>
</dbReference>
<evidence type="ECO:0000313" key="9">
    <source>
        <dbReference type="Proteomes" id="UP000051015"/>
    </source>
</evidence>
<sequence>MDKYLNNLGQWVARNKFKTLLVWLLALAAFVIGVVQMGSNFETNLKISGVPSTDIQKTLEKEFKQNGDAGTLKVVVKSQHKGDILKPEMQKAISTAVEKAQKDTKHVKTVTNPYVAKTISKDLTTTYVDVTFKQDASVVSQQTIKKVKKAFSNVKDKNGVKVAYTGSVDVTPRNLGVMSELIGILIAFILLLVLFRSFIAAGLPIISAIIGLGAGLLVVTIGSNIWTIASVAQTLSIMIGLAVGIDYALFILNRYKLALGDEKDREKALGLALATAGSSVLFAGVTVIIAVSGLSLVGVDFLAQMGIAAAVGVAFAVLSALTLLPAMISCAGRFIKPTIAKKSKKNNKNGMINRTIIKHPFVMAVLSVLVLLGIALPATHMRLGMPYNGSLPTNRTERKAYDIISDKFGEGVNAQLVTVAKLDKSDTIKQKQEKLQKIYNKVSKMKNVSFVTPAQLSPSKKYALMVIIPKTGPESVKTDKLAQRVNNYSKETKKNLNTTITLTGSNAVNIDITDKLNKAIPIFAGFVIILAFILLMAVFKSFVIPIVAMAGFGLSLFASFGFATLVMQDGWMNQFFGISKGAPLLAFLPVIVIGVLFGLAMDYEVFLVSRIREEYLLTGDNDRSIQVGIKESGPVIITAALIMIAVFGSFAISTDPTIKSIGMALSFGVLFDAFVVRLTFVPAMIKIFGRLNWIFPRTNFSKFPKDKD</sequence>
<feature type="transmembrane region" description="Helical" evidence="6">
    <location>
        <begin position="307"/>
        <end position="335"/>
    </location>
</feature>
<dbReference type="Pfam" id="PF03176">
    <property type="entry name" value="MMPL"/>
    <property type="match status" value="2"/>
</dbReference>
<dbReference type="Gene3D" id="1.20.1640.10">
    <property type="entry name" value="Multidrug efflux transporter AcrB transmembrane domain"/>
    <property type="match status" value="2"/>
</dbReference>
<dbReference type="PANTHER" id="PTHR33406:SF13">
    <property type="entry name" value="MEMBRANE PROTEIN YDFJ"/>
    <property type="match status" value="1"/>
</dbReference>
<keyword evidence="2" id="KW-1003">Cell membrane</keyword>
<keyword evidence="8" id="KW-0132">Cell division</keyword>
<gene>
    <name evidence="8" type="ORF">FC19_GL001121</name>
</gene>
<proteinExistence type="predicted"/>
<feature type="transmembrane region" description="Helical" evidence="6">
    <location>
        <begin position="271"/>
        <end position="295"/>
    </location>
</feature>
<feature type="transmembrane region" description="Helical" evidence="6">
    <location>
        <begin position="202"/>
        <end position="222"/>
    </location>
</feature>
<evidence type="ECO:0000256" key="5">
    <source>
        <dbReference type="ARBA" id="ARBA00023136"/>
    </source>
</evidence>
<dbReference type="InterPro" id="IPR050545">
    <property type="entry name" value="Mycobact_MmpL"/>
</dbReference>
<dbReference type="InterPro" id="IPR000731">
    <property type="entry name" value="SSD"/>
</dbReference>
<feature type="transmembrane region" description="Helical" evidence="6">
    <location>
        <begin position="519"/>
        <end position="539"/>
    </location>
</feature>
<evidence type="ECO:0000256" key="1">
    <source>
        <dbReference type="ARBA" id="ARBA00004651"/>
    </source>
</evidence>
<keyword evidence="8" id="KW-0131">Cell cycle</keyword>
<dbReference type="STRING" id="1423725.FC19_GL001121"/>
<dbReference type="GO" id="GO:0051301">
    <property type="term" value="P:cell division"/>
    <property type="evidence" value="ECO:0007669"/>
    <property type="project" value="UniProtKB-KW"/>
</dbReference>
<keyword evidence="4 6" id="KW-1133">Transmembrane helix</keyword>
<dbReference type="PATRIC" id="fig|1423725.3.peg.1155"/>
<keyword evidence="9" id="KW-1185">Reference proteome</keyword>
<comment type="caution">
    <text evidence="8">The sequence shown here is derived from an EMBL/GenBank/DDBJ whole genome shotgun (WGS) entry which is preliminary data.</text>
</comment>
<dbReference type="GO" id="GO:0005886">
    <property type="term" value="C:plasma membrane"/>
    <property type="evidence" value="ECO:0007669"/>
    <property type="project" value="UniProtKB-SubCell"/>
</dbReference>
<feature type="transmembrane region" description="Helical" evidence="6">
    <location>
        <begin position="20"/>
        <end position="38"/>
    </location>
</feature>
<dbReference type="PANTHER" id="PTHR33406">
    <property type="entry name" value="MEMBRANE PROTEIN MJ1562-RELATED"/>
    <property type="match status" value="1"/>
</dbReference>
<feature type="transmembrane region" description="Helical" evidence="6">
    <location>
        <begin position="175"/>
        <end position="195"/>
    </location>
</feature>
<evidence type="ECO:0000259" key="7">
    <source>
        <dbReference type="PROSITE" id="PS50156"/>
    </source>
</evidence>
<evidence type="ECO:0000313" key="8">
    <source>
        <dbReference type="EMBL" id="KRM96054.1"/>
    </source>
</evidence>
<evidence type="ECO:0000256" key="6">
    <source>
        <dbReference type="SAM" id="Phobius"/>
    </source>
</evidence>
<protein>
    <submittedName>
        <fullName evidence="8">RND superfamily resistance-nodulation-cell division proton (H+) antiporter</fullName>
    </submittedName>
</protein>
<feature type="transmembrane region" description="Helical" evidence="6">
    <location>
        <begin position="228"/>
        <end position="250"/>
    </location>
</feature>
<feature type="transmembrane region" description="Helical" evidence="6">
    <location>
        <begin position="586"/>
        <end position="608"/>
    </location>
</feature>
<dbReference type="OrthoDB" id="7051771at2"/>
<dbReference type="AlphaFoldDB" id="A0A0R2D6M0"/>